<sequence length="506" mass="56336">MDFFVLLSLACALADIALKPSSPRNSQFSNLLNSSIVVDTSAQSISLTQTAQNASDSWSLKSGNICNAPEQLKQRAALKWIKTFVEIDPHHMLPYASGIIGAVLPCFMLCGPSDALQERKEYAWDIKNLVVYLYYCMELFVSLKLSNYVLCSISKDNRLNSQAENSTKQFTDSSLNTTTDTLSGGQNNSQILCTDAILEATFQLLNNSSLFTRLAALRWITVLAEVCSSDVFSHVDRLLPEMLKLVSDPADEMVHSTISLIGKLSHHTTVVGNDYHNKESVILPQELVKLLHDPVIVNGQNNSQISDCSMETSSQESLPSSSSAPNTFCLRFLLDLVELFNKDSELLRKRGDMIITDLCQVLGADTVYCTVSTIISYIKPLESAFVLVQALNRILLTQPVLHNFRKQLRCINTKKQSDEYRLMKMINHNRNGAQPQNQNSYTISNENRSNRGSLGNVFNKLAVSDEKPSDNIYPTDIQRKIDSKTTVCSANDYLTAVNLFAPCNIF</sequence>
<evidence type="ECO:0000256" key="5">
    <source>
        <dbReference type="ARBA" id="ARBA00023136"/>
    </source>
</evidence>
<keyword evidence="10" id="KW-1185">Reference proteome</keyword>
<accession>A0A430Q0P5</accession>
<dbReference type="AlphaFoldDB" id="A0A430Q0P5"/>
<dbReference type="PANTHER" id="PTHR16023:SF0">
    <property type="entry name" value="PROTEIN VAC14 HOMOLOG"/>
    <property type="match status" value="1"/>
</dbReference>
<evidence type="ECO:0000313" key="10">
    <source>
        <dbReference type="Proteomes" id="UP000290809"/>
    </source>
</evidence>
<reference evidence="9 10" key="1">
    <citation type="journal article" date="2019" name="PLoS Pathog.">
        <title>Genome sequence of the bovine parasite Schistosoma bovis Tanzania.</title>
        <authorList>
            <person name="Oey H."/>
            <person name="Zakrzewski M."/>
            <person name="Gobert G."/>
            <person name="Gravermann K."/>
            <person name="Stoye J."/>
            <person name="Jones M."/>
            <person name="Mcmanus D."/>
            <person name="Krause L."/>
        </authorList>
    </citation>
    <scope>NUCLEOTIDE SEQUENCE [LARGE SCALE GENOMIC DNA]</scope>
    <source>
        <strain evidence="9 10">TAN1997</strain>
    </source>
</reference>
<evidence type="ECO:0000259" key="8">
    <source>
        <dbReference type="Pfam" id="PF11916"/>
    </source>
</evidence>
<proteinExistence type="inferred from homology"/>
<dbReference type="Gene3D" id="1.25.10.10">
    <property type="entry name" value="Leucine-rich Repeat Variant"/>
    <property type="match status" value="1"/>
</dbReference>
<dbReference type="InterPro" id="IPR026825">
    <property type="entry name" value="Vac14"/>
</dbReference>
<dbReference type="GO" id="GO:0070772">
    <property type="term" value="C:PAS complex"/>
    <property type="evidence" value="ECO:0007669"/>
    <property type="project" value="InterPro"/>
</dbReference>
<dbReference type="Pfam" id="PF11916">
    <property type="entry name" value="Vac14_Fig4_bd"/>
    <property type="match status" value="1"/>
</dbReference>
<evidence type="ECO:0000256" key="6">
    <source>
        <dbReference type="ARBA" id="ARBA00045654"/>
    </source>
</evidence>
<keyword evidence="5" id="KW-0472">Membrane</keyword>
<dbReference type="Proteomes" id="UP000290809">
    <property type="component" value="Unassembled WGS sequence"/>
</dbReference>
<comment type="subunit">
    <text evidence="7">Forms pentamers. Component of the PI(3,5)P2 regulatory complex/PAS complex, at least composed of PIKFYVE, FIG4 and VAC14. VAC14 nucleates the assembly of the complex and serves as a scaffold by pentamerizing into a star-shaped structure, which can bind a single copy each of PIKFYVE and FIG4 and coordinates their activities. Interacts with NOS1.</text>
</comment>
<evidence type="ECO:0000256" key="1">
    <source>
        <dbReference type="ARBA" id="ARBA00004308"/>
    </source>
</evidence>
<evidence type="ECO:0000313" key="9">
    <source>
        <dbReference type="EMBL" id="RTG81215.1"/>
    </source>
</evidence>
<comment type="function">
    <text evidence="6">Scaffold protein component of the PI(3,5)P2 regulatory complex which regulates both the synthesis and turnover of phosphatidylinositol 3,5-bisphosphate (PtdIns(3,5)P2). Pentamerizes into a star-shaped structure and nucleates the assembly of the complex. The pentamer binds a single copy each of PIKFYVE and FIG4 and coordinates both PIKfyve kinase activity and FIG4 phosphatase activity, being required to maintain normal levels of phosphatidylinositol 3-phosphate (PtdIns(3)P) and phosphatidylinositol 5-phosphate (PtdIns(5)P). Plays a role in the biogenesis of endosome carrier vesicles (ECV) / multivesicular bodies (MVB) transport intermediates from early endosomes.</text>
</comment>
<name>A0A430Q0P5_SCHBO</name>
<organism evidence="9 10">
    <name type="scientific">Schistosoma bovis</name>
    <name type="common">Blood fluke</name>
    <dbReference type="NCBI Taxonomy" id="6184"/>
    <lineage>
        <taxon>Eukaryota</taxon>
        <taxon>Metazoa</taxon>
        <taxon>Spiralia</taxon>
        <taxon>Lophotrochozoa</taxon>
        <taxon>Platyhelminthes</taxon>
        <taxon>Trematoda</taxon>
        <taxon>Digenea</taxon>
        <taxon>Strigeidida</taxon>
        <taxon>Schistosomatoidea</taxon>
        <taxon>Schistosomatidae</taxon>
        <taxon>Schistosoma</taxon>
    </lineage>
</organism>
<comment type="similarity">
    <text evidence="2">Belongs to the VAC14 family.</text>
</comment>
<dbReference type="PANTHER" id="PTHR16023">
    <property type="entry name" value="TAX1 BINDING PROTEIN-RELATED"/>
    <property type="match status" value="1"/>
</dbReference>
<dbReference type="InterPro" id="IPR021841">
    <property type="entry name" value="VAC14_Fig4p-bd"/>
</dbReference>
<dbReference type="SUPFAM" id="SSF48371">
    <property type="entry name" value="ARM repeat"/>
    <property type="match status" value="1"/>
</dbReference>
<dbReference type="GO" id="GO:0006661">
    <property type="term" value="P:phosphatidylinositol biosynthetic process"/>
    <property type="evidence" value="ECO:0007669"/>
    <property type="project" value="InterPro"/>
</dbReference>
<feature type="domain" description="Vacuolar protein 14 C-terminal Fig4-binding" evidence="8">
    <location>
        <begin position="345"/>
        <end position="420"/>
    </location>
</feature>
<comment type="subcellular location">
    <subcellularLocation>
        <location evidence="1">Endomembrane system</location>
    </subcellularLocation>
</comment>
<evidence type="ECO:0000256" key="4">
    <source>
        <dbReference type="ARBA" id="ARBA00022737"/>
    </source>
</evidence>
<keyword evidence="4" id="KW-0677">Repeat</keyword>
<dbReference type="GO" id="GO:0010008">
    <property type="term" value="C:endosome membrane"/>
    <property type="evidence" value="ECO:0007669"/>
    <property type="project" value="TreeGrafter"/>
</dbReference>
<protein>
    <recommendedName>
        <fullName evidence="3">Protein VAC14 homolog</fullName>
    </recommendedName>
</protein>
<dbReference type="STRING" id="6184.A0A430Q0P5"/>
<evidence type="ECO:0000256" key="7">
    <source>
        <dbReference type="ARBA" id="ARBA00047092"/>
    </source>
</evidence>
<gene>
    <name evidence="9" type="ORF">DC041_0004945</name>
</gene>
<dbReference type="InterPro" id="IPR011989">
    <property type="entry name" value="ARM-like"/>
</dbReference>
<dbReference type="EMBL" id="QMKO01003526">
    <property type="protein sequence ID" value="RTG81215.1"/>
    <property type="molecule type" value="Genomic_DNA"/>
</dbReference>
<comment type="caution">
    <text evidence="9">The sequence shown here is derived from an EMBL/GenBank/DDBJ whole genome shotgun (WGS) entry which is preliminary data.</text>
</comment>
<evidence type="ECO:0000256" key="2">
    <source>
        <dbReference type="ARBA" id="ARBA00010225"/>
    </source>
</evidence>
<dbReference type="InterPro" id="IPR016024">
    <property type="entry name" value="ARM-type_fold"/>
</dbReference>
<evidence type="ECO:0000256" key="3">
    <source>
        <dbReference type="ARBA" id="ARBA00013840"/>
    </source>
</evidence>